<keyword evidence="3" id="KW-0255">Endonuclease</keyword>
<evidence type="ECO:0000259" key="2">
    <source>
        <dbReference type="PROSITE" id="PS51194"/>
    </source>
</evidence>
<dbReference type="InterPro" id="IPR006935">
    <property type="entry name" value="Helicase/UvrB_N"/>
</dbReference>
<dbReference type="GO" id="GO:0005829">
    <property type="term" value="C:cytosol"/>
    <property type="evidence" value="ECO:0007669"/>
    <property type="project" value="TreeGrafter"/>
</dbReference>
<gene>
    <name evidence="3" type="ORF">CS062_03990</name>
</gene>
<dbReference type="Gene3D" id="3.40.50.300">
    <property type="entry name" value="P-loop containing nucleotide triphosphate hydrolases"/>
    <property type="match status" value="2"/>
</dbReference>
<dbReference type="PANTHER" id="PTHR47396:SF1">
    <property type="entry name" value="ATP-DEPENDENT HELICASE IRC3-RELATED"/>
    <property type="match status" value="1"/>
</dbReference>
<sequence>MRLTVPPVMGVNAKTSRGVIEQLAHPAEVIQGEWTKFAIPSRSGWKLAGQDGRVVYVFAKAPPSLSQLPSDGPTLLGDVPEGVAEADLSGGRWLAHPDLDSNLTPAQARESWFAAFNFVGEEQLREGQVGLRRPQLGALHAIHAHWSTKTDVATVVMPTGTGKTETMLATMISARCTRIMVIVPTDALRTQIALKFRTLGILKDARSVLLKAGVMRPVVGTLEKRPTSVEEVGELFRRCNVIVSTSILAAKCSDEVQARMAEACTHLFIDEAHHAEAPTWHALKSVFKAQKRQVLQFTATPFREDGVPLDGEIIYVYPMRQAQREGYFRPIRFSSVYAFNSARADRDIAAKVIEELKADATGLHVAMARVSTQIRAAEVLAIYEELGEFNPVMLHSGMKKADAQAARGALDNRKARIVVCVDMLGEGFDMPELKIAAFHDLRKSLAVTLQLAGRFTRSRDDLGDPVFIANIADVNLRDELRTLYTQDPDWNLLLPNLSEAAIGDELEAQRFMSGFSSQLDEIPVNEIRPAASMVAYRTHCTKWTPSDFKGAFPGLSEGEEIYPILNEKEHMLIIIAARRQGVPWTDVPAVEGLVWELCIAIWDKEQSLLFIHGSTNTGAYSPFARALCGNDVELIQAPEVFRAFGGINRLMLTNVGLDEQFGRQIRFTGRMGPDVAAPLSDATLETTTKSVLAGSGFERGGPASIGAGKKGRVWTHLRLKVNEFSTWCKRVGAKLIDESIDPEEVLGGTLVQKIIGQRPASVPVGVDWPVELLDHVESATKISFGTTIDQHLTNCSIEIRDCSATGPIILRVFCESREVQVRLNFLTRGKALDFEFVYEGSAKATIQRGESYDLCAYLTENPPTVWFADGSKLEGNLHVELRTAAQLYSRDRLEALDWSGIDITKESQREERRPNSVQYRTIEHIKAENRHEILIDDDGAGEAADIVGISLDSKTLPRLIKVDLYHCKYSGGEAPGARIDDMYVVCGQAQRSIMWLHNKERRSDLFAHLLKRDADRVESGRPTRFEIGSKDRLAQIRDLSRVCAVALRVYIVQPGLSKAGAAEHQLALLGVTERFLSETYQVPLKVYCSQA</sequence>
<protein>
    <submittedName>
        <fullName evidence="3">Restriction endonuclease subunit R</fullName>
    </submittedName>
</protein>
<dbReference type="CDD" id="cd17926">
    <property type="entry name" value="DEXHc_RE"/>
    <property type="match status" value="1"/>
</dbReference>
<organism evidence="3 4">
    <name type="scientific">Roseateles chitinivorans</name>
    <dbReference type="NCBI Taxonomy" id="2917965"/>
    <lineage>
        <taxon>Bacteria</taxon>
        <taxon>Pseudomonadati</taxon>
        <taxon>Pseudomonadota</taxon>
        <taxon>Betaproteobacteria</taxon>
        <taxon>Burkholderiales</taxon>
        <taxon>Sphaerotilaceae</taxon>
        <taxon>Roseateles</taxon>
    </lineage>
</organism>
<dbReference type="AlphaFoldDB" id="A0A2G9CDP6"/>
<evidence type="ECO:0000313" key="3">
    <source>
        <dbReference type="EMBL" id="PIM54551.1"/>
    </source>
</evidence>
<dbReference type="SUPFAM" id="SSF52540">
    <property type="entry name" value="P-loop containing nucleoside triphosphate hydrolases"/>
    <property type="match status" value="1"/>
</dbReference>
<dbReference type="GO" id="GO:0003677">
    <property type="term" value="F:DNA binding"/>
    <property type="evidence" value="ECO:0007669"/>
    <property type="project" value="InterPro"/>
</dbReference>
<dbReference type="InterPro" id="IPR014001">
    <property type="entry name" value="Helicase_ATP-bd"/>
</dbReference>
<dbReference type="PROSITE" id="PS51194">
    <property type="entry name" value="HELICASE_CTER"/>
    <property type="match status" value="1"/>
</dbReference>
<accession>A0A2G9CDP6</accession>
<feature type="domain" description="Helicase ATP-binding" evidence="1">
    <location>
        <begin position="144"/>
        <end position="319"/>
    </location>
</feature>
<keyword evidence="3" id="KW-0540">Nuclease</keyword>
<dbReference type="InterPro" id="IPR027417">
    <property type="entry name" value="P-loop_NTPase"/>
</dbReference>
<evidence type="ECO:0000313" key="4">
    <source>
        <dbReference type="Proteomes" id="UP000231501"/>
    </source>
</evidence>
<dbReference type="CDD" id="cd18785">
    <property type="entry name" value="SF2_C"/>
    <property type="match status" value="1"/>
</dbReference>
<evidence type="ECO:0000259" key="1">
    <source>
        <dbReference type="PROSITE" id="PS51192"/>
    </source>
</evidence>
<dbReference type="PROSITE" id="PS51192">
    <property type="entry name" value="HELICASE_ATP_BIND_1"/>
    <property type="match status" value="1"/>
</dbReference>
<proteinExistence type="predicted"/>
<dbReference type="GO" id="GO:0004519">
    <property type="term" value="F:endonuclease activity"/>
    <property type="evidence" value="ECO:0007669"/>
    <property type="project" value="UniProtKB-KW"/>
</dbReference>
<dbReference type="Pfam" id="PF00271">
    <property type="entry name" value="Helicase_C"/>
    <property type="match status" value="1"/>
</dbReference>
<dbReference type="OrthoDB" id="9804086at2"/>
<dbReference type="Pfam" id="PF04851">
    <property type="entry name" value="ResIII"/>
    <property type="match status" value="1"/>
</dbReference>
<reference evidence="3 4" key="1">
    <citation type="submission" date="2017-11" db="EMBL/GenBank/DDBJ databases">
        <title>Draft genome sequence of Mitsuaria sp. HWN-4.</title>
        <authorList>
            <person name="Gundlapally S.R."/>
        </authorList>
    </citation>
    <scope>NUCLEOTIDE SEQUENCE [LARGE SCALE GENOMIC DNA]</scope>
    <source>
        <strain evidence="3 4">HWN-4</strain>
    </source>
</reference>
<keyword evidence="3" id="KW-0378">Hydrolase</keyword>
<dbReference type="PANTHER" id="PTHR47396">
    <property type="entry name" value="TYPE I RESTRICTION ENZYME ECOKI R PROTEIN"/>
    <property type="match status" value="1"/>
</dbReference>
<dbReference type="Proteomes" id="UP000231501">
    <property type="component" value="Unassembled WGS sequence"/>
</dbReference>
<dbReference type="InterPro" id="IPR050742">
    <property type="entry name" value="Helicase_Restrict-Modif_Enz"/>
</dbReference>
<comment type="caution">
    <text evidence="3">The sequence shown here is derived from an EMBL/GenBank/DDBJ whole genome shotgun (WGS) entry which is preliminary data.</text>
</comment>
<dbReference type="InterPro" id="IPR001650">
    <property type="entry name" value="Helicase_C-like"/>
</dbReference>
<dbReference type="SMART" id="SM00487">
    <property type="entry name" value="DEXDc"/>
    <property type="match status" value="1"/>
</dbReference>
<feature type="domain" description="Helicase C-terminal" evidence="2">
    <location>
        <begin position="357"/>
        <end position="498"/>
    </location>
</feature>
<dbReference type="GO" id="GO:0016787">
    <property type="term" value="F:hydrolase activity"/>
    <property type="evidence" value="ECO:0007669"/>
    <property type="project" value="InterPro"/>
</dbReference>
<dbReference type="GO" id="GO:0005524">
    <property type="term" value="F:ATP binding"/>
    <property type="evidence" value="ECO:0007669"/>
    <property type="project" value="InterPro"/>
</dbReference>
<dbReference type="RefSeq" id="WP_099860188.1">
    <property type="nucleotide sequence ID" value="NZ_PEOG01000009.1"/>
</dbReference>
<keyword evidence="4" id="KW-1185">Reference proteome</keyword>
<name>A0A2G9CDP6_9BURK</name>
<dbReference type="EMBL" id="PEOG01000009">
    <property type="protein sequence ID" value="PIM54551.1"/>
    <property type="molecule type" value="Genomic_DNA"/>
</dbReference>